<dbReference type="EMBL" id="BMWD01000084">
    <property type="protein sequence ID" value="GGY00531.1"/>
    <property type="molecule type" value="Genomic_DNA"/>
</dbReference>
<dbReference type="AlphaFoldDB" id="A0A918NW33"/>
<evidence type="ECO:0000313" key="2">
    <source>
        <dbReference type="EMBL" id="GGY00531.1"/>
    </source>
</evidence>
<comment type="caution">
    <text evidence="2">The sequence shown here is derived from an EMBL/GenBank/DDBJ whole genome shotgun (WGS) entry which is preliminary data.</text>
</comment>
<protein>
    <submittedName>
        <fullName evidence="2">Uncharacterized protein</fullName>
    </submittedName>
</protein>
<reference evidence="2" key="1">
    <citation type="journal article" date="2014" name="Int. J. Syst. Evol. Microbiol.">
        <title>Complete genome sequence of Corynebacterium casei LMG S-19264T (=DSM 44701T), isolated from a smear-ripened cheese.</title>
        <authorList>
            <consortium name="US DOE Joint Genome Institute (JGI-PGF)"/>
            <person name="Walter F."/>
            <person name="Albersmeier A."/>
            <person name="Kalinowski J."/>
            <person name="Ruckert C."/>
        </authorList>
    </citation>
    <scope>NUCLEOTIDE SEQUENCE</scope>
    <source>
        <strain evidence="2">JCM 4956</strain>
    </source>
</reference>
<sequence length="49" mass="5081">MGKPGSRHGLSPTPEHIGCVEGTRGSETSQYPQEEKTTVIPGVVASETG</sequence>
<name>A0A918NW33_9ACTN</name>
<organism evidence="2 3">
    <name type="scientific">Streptomyces fructofermentans</name>
    <dbReference type="NCBI Taxonomy" id="152141"/>
    <lineage>
        <taxon>Bacteria</taxon>
        <taxon>Bacillati</taxon>
        <taxon>Actinomycetota</taxon>
        <taxon>Actinomycetes</taxon>
        <taxon>Kitasatosporales</taxon>
        <taxon>Streptomycetaceae</taxon>
        <taxon>Streptomyces</taxon>
    </lineage>
</organism>
<evidence type="ECO:0000313" key="3">
    <source>
        <dbReference type="Proteomes" id="UP000645555"/>
    </source>
</evidence>
<keyword evidence="3" id="KW-1185">Reference proteome</keyword>
<evidence type="ECO:0000256" key="1">
    <source>
        <dbReference type="SAM" id="MobiDB-lite"/>
    </source>
</evidence>
<feature type="region of interest" description="Disordered" evidence="1">
    <location>
        <begin position="1"/>
        <end position="49"/>
    </location>
</feature>
<accession>A0A918NW33</accession>
<gene>
    <name evidence="2" type="ORF">GCM10010515_77660</name>
</gene>
<proteinExistence type="predicted"/>
<dbReference type="Proteomes" id="UP000645555">
    <property type="component" value="Unassembled WGS sequence"/>
</dbReference>
<reference evidence="2" key="2">
    <citation type="submission" date="2020-09" db="EMBL/GenBank/DDBJ databases">
        <authorList>
            <person name="Sun Q."/>
            <person name="Ohkuma M."/>
        </authorList>
    </citation>
    <scope>NUCLEOTIDE SEQUENCE</scope>
    <source>
        <strain evidence="2">JCM 4956</strain>
    </source>
</reference>